<protein>
    <submittedName>
        <fullName evidence="1">Uncharacterized protein</fullName>
    </submittedName>
</protein>
<gene>
    <name evidence="1" type="ORF">E2C01_039836</name>
</gene>
<keyword evidence="2" id="KW-1185">Reference proteome</keyword>
<dbReference type="EMBL" id="VSRR010007057">
    <property type="protein sequence ID" value="MPC46127.1"/>
    <property type="molecule type" value="Genomic_DNA"/>
</dbReference>
<dbReference type="AlphaFoldDB" id="A0A5B7FL88"/>
<proteinExistence type="predicted"/>
<dbReference type="Proteomes" id="UP000324222">
    <property type="component" value="Unassembled WGS sequence"/>
</dbReference>
<accession>A0A5B7FL88</accession>
<evidence type="ECO:0000313" key="2">
    <source>
        <dbReference type="Proteomes" id="UP000324222"/>
    </source>
</evidence>
<name>A0A5B7FL88_PORTR</name>
<organism evidence="1 2">
    <name type="scientific">Portunus trituberculatus</name>
    <name type="common">Swimming crab</name>
    <name type="synonym">Neptunus trituberculatus</name>
    <dbReference type="NCBI Taxonomy" id="210409"/>
    <lineage>
        <taxon>Eukaryota</taxon>
        <taxon>Metazoa</taxon>
        <taxon>Ecdysozoa</taxon>
        <taxon>Arthropoda</taxon>
        <taxon>Crustacea</taxon>
        <taxon>Multicrustacea</taxon>
        <taxon>Malacostraca</taxon>
        <taxon>Eumalacostraca</taxon>
        <taxon>Eucarida</taxon>
        <taxon>Decapoda</taxon>
        <taxon>Pleocyemata</taxon>
        <taxon>Brachyura</taxon>
        <taxon>Eubrachyura</taxon>
        <taxon>Portunoidea</taxon>
        <taxon>Portunidae</taxon>
        <taxon>Portuninae</taxon>
        <taxon>Portunus</taxon>
    </lineage>
</organism>
<comment type="caution">
    <text evidence="1">The sequence shown here is derived from an EMBL/GenBank/DDBJ whole genome shotgun (WGS) entry which is preliminary data.</text>
</comment>
<evidence type="ECO:0000313" key="1">
    <source>
        <dbReference type="EMBL" id="MPC46127.1"/>
    </source>
</evidence>
<reference evidence="1 2" key="1">
    <citation type="submission" date="2019-05" db="EMBL/GenBank/DDBJ databases">
        <title>Another draft genome of Portunus trituberculatus and its Hox gene families provides insights of decapod evolution.</title>
        <authorList>
            <person name="Jeong J.-H."/>
            <person name="Song I."/>
            <person name="Kim S."/>
            <person name="Choi T."/>
            <person name="Kim D."/>
            <person name="Ryu S."/>
            <person name="Kim W."/>
        </authorList>
    </citation>
    <scope>NUCLEOTIDE SEQUENCE [LARGE SCALE GENOMIC DNA]</scope>
    <source>
        <tissue evidence="1">Muscle</tissue>
    </source>
</reference>
<sequence length="125" mass="13908">MSFKINTLPSYLSVATSPHTRRHPHGFLLAGTEMGDNRESRDWLSNQEAPPIPPWLFHVAVMAERGNWQVARLFSLESGEGDGEATPYGAVRRWQGSESQRAGNRSKLLQGRSSVVCYSSPQPAR</sequence>